<dbReference type="InterPro" id="IPR036390">
    <property type="entry name" value="WH_DNA-bd_sf"/>
</dbReference>
<keyword evidence="2" id="KW-0238">DNA-binding</keyword>
<dbReference type="PANTHER" id="PTHR33154">
    <property type="entry name" value="TRANSCRIPTIONAL REGULATOR, ARSR FAMILY"/>
    <property type="match status" value="1"/>
</dbReference>
<dbReference type="PROSITE" id="PS50987">
    <property type="entry name" value="HTH_ARSR_2"/>
    <property type="match status" value="1"/>
</dbReference>
<evidence type="ECO:0000256" key="1">
    <source>
        <dbReference type="ARBA" id="ARBA00023015"/>
    </source>
</evidence>
<dbReference type="InterPro" id="IPR011991">
    <property type="entry name" value="ArsR-like_HTH"/>
</dbReference>
<name>A0ABT5IEH7_9CAUL</name>
<dbReference type="SUPFAM" id="SSF46785">
    <property type="entry name" value="Winged helix' DNA-binding domain"/>
    <property type="match status" value="1"/>
</dbReference>
<keyword evidence="1" id="KW-0805">Transcription regulation</keyword>
<dbReference type="PANTHER" id="PTHR33154:SF33">
    <property type="entry name" value="TRANSCRIPTIONAL REPRESSOR SDPR"/>
    <property type="match status" value="1"/>
</dbReference>
<sequence length="109" mass="12333">MHSVSQIDTVIRALSDPTRRIIFERVVGKSEMTVGELTDGSGVTQGAISQHLKHLKQAGLVAERPAGRKVYYRATPDGLQPLADWICHYDVFWRDRFNALRSLLKEIDQ</sequence>
<evidence type="ECO:0000313" key="6">
    <source>
        <dbReference type="Proteomes" id="UP001216595"/>
    </source>
</evidence>
<keyword evidence="6" id="KW-1185">Reference proteome</keyword>
<protein>
    <submittedName>
        <fullName evidence="5">Metalloregulator ArsR/SmtB family transcription factor</fullName>
    </submittedName>
</protein>
<dbReference type="NCBIfam" id="NF033788">
    <property type="entry name" value="HTH_metalloreg"/>
    <property type="match status" value="1"/>
</dbReference>
<evidence type="ECO:0000259" key="4">
    <source>
        <dbReference type="PROSITE" id="PS50987"/>
    </source>
</evidence>
<proteinExistence type="predicted"/>
<dbReference type="Pfam" id="PF12840">
    <property type="entry name" value="HTH_20"/>
    <property type="match status" value="1"/>
</dbReference>
<dbReference type="Gene3D" id="1.10.10.10">
    <property type="entry name" value="Winged helix-like DNA-binding domain superfamily/Winged helix DNA-binding domain"/>
    <property type="match status" value="1"/>
</dbReference>
<reference evidence="5 6" key="1">
    <citation type="submission" date="2023-01" db="EMBL/GenBank/DDBJ databases">
        <title>Novel species of the genus Asticcacaulis isolated from rivers.</title>
        <authorList>
            <person name="Lu H."/>
        </authorList>
    </citation>
    <scope>NUCLEOTIDE SEQUENCE [LARGE SCALE GENOMIC DNA]</scope>
    <source>
        <strain evidence="5 6">DXS10W</strain>
    </source>
</reference>
<dbReference type="PRINTS" id="PR00778">
    <property type="entry name" value="HTHARSR"/>
</dbReference>
<dbReference type="InterPro" id="IPR036388">
    <property type="entry name" value="WH-like_DNA-bd_sf"/>
</dbReference>
<feature type="domain" description="HTH arsR-type" evidence="4">
    <location>
        <begin position="1"/>
        <end position="94"/>
    </location>
</feature>
<dbReference type="EMBL" id="JAQQKW010000004">
    <property type="protein sequence ID" value="MDC7694255.1"/>
    <property type="molecule type" value="Genomic_DNA"/>
</dbReference>
<dbReference type="SMART" id="SM00418">
    <property type="entry name" value="HTH_ARSR"/>
    <property type="match status" value="1"/>
</dbReference>
<gene>
    <name evidence="5" type="ORF">PQU94_08175</name>
</gene>
<keyword evidence="3" id="KW-0804">Transcription</keyword>
<dbReference type="RefSeq" id="WP_272740972.1">
    <property type="nucleotide sequence ID" value="NZ_JAQQKW010000004.1"/>
</dbReference>
<evidence type="ECO:0000313" key="5">
    <source>
        <dbReference type="EMBL" id="MDC7694255.1"/>
    </source>
</evidence>
<accession>A0ABT5IEH7</accession>
<dbReference type="InterPro" id="IPR051081">
    <property type="entry name" value="HTH_MetalResp_TranReg"/>
</dbReference>
<dbReference type="Proteomes" id="UP001216595">
    <property type="component" value="Unassembled WGS sequence"/>
</dbReference>
<comment type="caution">
    <text evidence="5">The sequence shown here is derived from an EMBL/GenBank/DDBJ whole genome shotgun (WGS) entry which is preliminary data.</text>
</comment>
<evidence type="ECO:0000256" key="2">
    <source>
        <dbReference type="ARBA" id="ARBA00023125"/>
    </source>
</evidence>
<organism evidence="5 6">
    <name type="scientific">Asticcacaulis currens</name>
    <dbReference type="NCBI Taxonomy" id="2984210"/>
    <lineage>
        <taxon>Bacteria</taxon>
        <taxon>Pseudomonadati</taxon>
        <taxon>Pseudomonadota</taxon>
        <taxon>Alphaproteobacteria</taxon>
        <taxon>Caulobacterales</taxon>
        <taxon>Caulobacteraceae</taxon>
        <taxon>Asticcacaulis</taxon>
    </lineage>
</organism>
<dbReference type="InterPro" id="IPR001845">
    <property type="entry name" value="HTH_ArsR_DNA-bd_dom"/>
</dbReference>
<dbReference type="CDD" id="cd00090">
    <property type="entry name" value="HTH_ARSR"/>
    <property type="match status" value="1"/>
</dbReference>
<evidence type="ECO:0000256" key="3">
    <source>
        <dbReference type="ARBA" id="ARBA00023163"/>
    </source>
</evidence>